<dbReference type="OrthoDB" id="2188470at2759"/>
<gene>
    <name evidence="1" type="ORF">NEQG_02378</name>
</gene>
<dbReference type="VEuPathDB" id="MicrosporidiaDB:NEQG_02378"/>
<sequence>MARENKTGRRWSFMAMLLGLNQSVTKNLKIDPRIRYATWYIIKNRILIIKGYLELKTPIKQTGVHKILGIDLPVILKREKRCREEIIKEIEDTPCVYNLYEVGERKINKGGRPRKKELLTNPIDINNFLLIKHKEFFKLDL</sequence>
<dbReference type="HOGENOM" id="CLU_1825797_0_0_1"/>
<evidence type="ECO:0000313" key="2">
    <source>
        <dbReference type="Proteomes" id="UP000002872"/>
    </source>
</evidence>
<keyword evidence="2" id="KW-1185">Reference proteome</keyword>
<evidence type="ECO:0000313" key="1">
    <source>
        <dbReference type="EMBL" id="EIJ87497.1"/>
    </source>
</evidence>
<protein>
    <submittedName>
        <fullName evidence="1">Uncharacterized protein</fullName>
    </submittedName>
</protein>
<dbReference type="OMA" id="RRWSFMA"/>
<dbReference type="Proteomes" id="UP000002872">
    <property type="component" value="Unassembled WGS sequence"/>
</dbReference>
<organism evidence="1 2">
    <name type="scientific">Nematocida parisii (strain ERTm3)</name>
    <name type="common">Nematode killer fungus</name>
    <dbReference type="NCBI Taxonomy" id="935791"/>
    <lineage>
        <taxon>Eukaryota</taxon>
        <taxon>Fungi</taxon>
        <taxon>Fungi incertae sedis</taxon>
        <taxon>Microsporidia</taxon>
        <taxon>Nematocida</taxon>
    </lineage>
</organism>
<accession>I3EE50</accession>
<dbReference type="EMBL" id="GL870882">
    <property type="protein sequence ID" value="EIJ87497.1"/>
    <property type="molecule type" value="Genomic_DNA"/>
</dbReference>
<dbReference type="AlphaFoldDB" id="I3EE50"/>
<reference evidence="1" key="1">
    <citation type="submission" date="2011-01" db="EMBL/GenBank/DDBJ databases">
        <title>The Genome Sequence of Nematocida parisii strain ERTm3.</title>
        <authorList>
            <consortium name="The Broad Institute Genome Sequencing Platform"/>
            <consortium name="The Broad Institute Genome Sequencing Center for Infectious Disease"/>
            <person name="Cuomo C."/>
            <person name="Troemel E."/>
            <person name="Young S.K."/>
            <person name="Zeng Q."/>
            <person name="Gargeya S."/>
            <person name="Fitzgerald M."/>
            <person name="Haas B."/>
            <person name="Abouelleil A."/>
            <person name="Alvarado L."/>
            <person name="Arachchi H.M."/>
            <person name="Berlin A."/>
            <person name="Chapman S.B."/>
            <person name="Gearin G."/>
            <person name="Goldberg J."/>
            <person name="Griggs A."/>
            <person name="Gujja S."/>
            <person name="Hansen M."/>
            <person name="Heiman D."/>
            <person name="Howarth C."/>
            <person name="Larimer J."/>
            <person name="Lui A."/>
            <person name="MacDonald P.J.P."/>
            <person name="McCowen C."/>
            <person name="Montmayeur A."/>
            <person name="Murphy C."/>
            <person name="Neiman D."/>
            <person name="Pearson M."/>
            <person name="Priest M."/>
            <person name="Roberts A."/>
            <person name="Saif S."/>
            <person name="Shea T."/>
            <person name="Sisk P."/>
            <person name="Stolte C."/>
            <person name="Sykes S."/>
            <person name="Wortman J."/>
            <person name="Nusbaum C."/>
            <person name="Birren B."/>
        </authorList>
    </citation>
    <scope>NUCLEOTIDE SEQUENCE</scope>
    <source>
        <strain evidence="1">ERTm3</strain>
    </source>
</reference>
<proteinExistence type="predicted"/>
<name>I3EE50_NEMP3</name>
<dbReference type="InParanoid" id="I3EE50"/>